<feature type="binding site" evidence="7">
    <location>
        <position position="93"/>
    </location>
    <ligand>
        <name>[4Fe-4S] cluster</name>
        <dbReference type="ChEBI" id="CHEBI:49883"/>
        <label>4</label>
    </ligand>
</feature>
<feature type="binding site" evidence="7">
    <location>
        <position position="23"/>
    </location>
    <ligand>
        <name>[4Fe-4S] cluster</name>
        <dbReference type="ChEBI" id="CHEBI:49883"/>
        <label>2</label>
    </ligand>
</feature>
<dbReference type="Gene3D" id="3.30.70.20">
    <property type="match status" value="2"/>
</dbReference>
<comment type="subcellular location">
    <subcellularLocation>
        <location evidence="1">Cell envelope</location>
    </subcellularLocation>
</comment>
<dbReference type="PIRSF" id="PIRSF036298">
    <property type="entry name" value="FDH_4Fe4S"/>
    <property type="match status" value="1"/>
</dbReference>
<feature type="transmembrane region" description="Helical" evidence="8">
    <location>
        <begin position="243"/>
        <end position="263"/>
    </location>
</feature>
<feature type="binding site" evidence="7">
    <location>
        <position position="114"/>
    </location>
    <ligand>
        <name>[4Fe-4S] cluster</name>
        <dbReference type="ChEBI" id="CHEBI:49883"/>
        <label>4</label>
    </ligand>
</feature>
<keyword evidence="2 7" id="KW-0004">4Fe-4S</keyword>
<dbReference type="STRING" id="1034345.GCA_000236865_00248"/>
<evidence type="ECO:0000256" key="8">
    <source>
        <dbReference type="SAM" id="Phobius"/>
    </source>
</evidence>
<evidence type="ECO:0000256" key="3">
    <source>
        <dbReference type="ARBA" id="ARBA00022723"/>
    </source>
</evidence>
<keyword evidence="8" id="KW-0472">Membrane</keyword>
<dbReference type="RefSeq" id="WP_114620842.1">
    <property type="nucleotide sequence ID" value="NZ_DBFARL010000034.1"/>
</dbReference>
<feature type="binding site" evidence="7">
    <location>
        <position position="120"/>
    </location>
    <ligand>
        <name>[4Fe-4S] cluster</name>
        <dbReference type="ChEBI" id="CHEBI:49883"/>
        <label>4</label>
    </ligand>
</feature>
<dbReference type="PANTHER" id="PTHR43545">
    <property type="entry name" value="FORMATE DEHYDROGENASE, NITRATE-INDUCIBLE, IRON-SULFUR SUBUNIT"/>
    <property type="match status" value="1"/>
</dbReference>
<dbReference type="GO" id="GO:0045333">
    <property type="term" value="P:cellular respiration"/>
    <property type="evidence" value="ECO:0007669"/>
    <property type="project" value="InterPro"/>
</dbReference>
<dbReference type="InterPro" id="IPR051555">
    <property type="entry name" value="FDH_Electron_Transfer_Unit"/>
</dbReference>
<keyword evidence="11" id="KW-1185">Reference proteome</keyword>
<gene>
    <name evidence="10" type="ORF">C1880_06990</name>
</gene>
<feature type="binding site" evidence="7">
    <location>
        <position position="148"/>
    </location>
    <ligand>
        <name>[4Fe-4S] cluster</name>
        <dbReference type="ChEBI" id="CHEBI:49883"/>
        <label>2</label>
    </ligand>
</feature>
<feature type="binding site" evidence="7">
    <location>
        <position position="160"/>
    </location>
    <ligand>
        <name>[4Fe-4S] cluster</name>
        <dbReference type="ChEBI" id="CHEBI:49883"/>
        <label>2</label>
    </ligand>
</feature>
<accession>A0A369L6S8</accession>
<dbReference type="PANTHER" id="PTHR43545:SF6">
    <property type="entry name" value="FORMATE DEHYDROGENASE, NITRATE-INDUCIBLE, IRON-SULFUR SUBUNIT"/>
    <property type="match status" value="1"/>
</dbReference>
<feature type="domain" description="4Fe-4S ferredoxin-type" evidence="9">
    <location>
        <begin position="105"/>
        <end position="134"/>
    </location>
</feature>
<dbReference type="AlphaFoldDB" id="A0A369L6S8"/>
<evidence type="ECO:0000256" key="5">
    <source>
        <dbReference type="ARBA" id="ARBA00023004"/>
    </source>
</evidence>
<reference evidence="10 11" key="1">
    <citation type="journal article" date="2018" name="Elife">
        <title>Discovery and characterization of a prevalent human gut bacterial enzyme sufficient for the inactivation of a family of plant toxins.</title>
        <authorList>
            <person name="Koppel N."/>
            <person name="Bisanz J.E."/>
            <person name="Pandelia M.E."/>
            <person name="Turnbaugh P.J."/>
            <person name="Balskus E.P."/>
        </authorList>
    </citation>
    <scope>NUCLEOTIDE SEQUENCE [LARGE SCALE GENOMIC DNA]</scope>
    <source>
        <strain evidence="11">anaerobia AP69FAA</strain>
    </source>
</reference>
<feature type="binding site" evidence="7">
    <location>
        <position position="164"/>
    </location>
    <ligand>
        <name>[4Fe-4S] cluster</name>
        <dbReference type="ChEBI" id="CHEBI:49883"/>
        <label>1</label>
    </ligand>
</feature>
<keyword evidence="4" id="KW-0677">Repeat</keyword>
<protein>
    <submittedName>
        <fullName evidence="10">4Fe-4S ferredoxin</fullName>
    </submittedName>
</protein>
<proteinExistence type="predicted"/>
<keyword evidence="8" id="KW-0812">Transmembrane</keyword>
<dbReference type="PROSITE" id="PS00198">
    <property type="entry name" value="4FE4S_FER_1"/>
    <property type="match status" value="1"/>
</dbReference>
<dbReference type="PROSITE" id="PS51379">
    <property type="entry name" value="4FE4S_FER_2"/>
    <property type="match status" value="3"/>
</dbReference>
<feature type="binding site" evidence="7">
    <location>
        <position position="124"/>
    </location>
    <ligand>
        <name>[4Fe-4S] cluster</name>
        <dbReference type="ChEBI" id="CHEBI:49883"/>
        <label>3</label>
    </ligand>
</feature>
<evidence type="ECO:0000256" key="1">
    <source>
        <dbReference type="ARBA" id="ARBA00004196"/>
    </source>
</evidence>
<keyword evidence="6 7" id="KW-0411">Iron-sulfur</keyword>
<evidence type="ECO:0000256" key="7">
    <source>
        <dbReference type="PIRSR" id="PIRSR036298-50"/>
    </source>
</evidence>
<evidence type="ECO:0000256" key="4">
    <source>
        <dbReference type="ARBA" id="ARBA00022737"/>
    </source>
</evidence>
<feature type="binding site" evidence="7">
    <location>
        <position position="16"/>
    </location>
    <ligand>
        <name>[4Fe-4S] cluster</name>
        <dbReference type="ChEBI" id="CHEBI:49883"/>
        <label>1</label>
    </ligand>
</feature>
<feature type="domain" description="4Fe-4S ferredoxin-type" evidence="9">
    <location>
        <begin position="4"/>
        <end position="34"/>
    </location>
</feature>
<feature type="binding site" evidence="7">
    <location>
        <position position="117"/>
    </location>
    <ligand>
        <name>[4Fe-4S] cluster</name>
        <dbReference type="ChEBI" id="CHEBI:49883"/>
        <label>4</label>
    </ligand>
</feature>
<dbReference type="GO" id="GO:0030313">
    <property type="term" value="C:cell envelope"/>
    <property type="evidence" value="ECO:0007669"/>
    <property type="project" value="UniProtKB-SubCell"/>
</dbReference>
<dbReference type="GO" id="GO:0015944">
    <property type="term" value="P:formate oxidation"/>
    <property type="evidence" value="ECO:0007669"/>
    <property type="project" value="InterPro"/>
</dbReference>
<feature type="binding site" evidence="7">
    <location>
        <position position="145"/>
    </location>
    <ligand>
        <name>[4Fe-4S] cluster</name>
        <dbReference type="ChEBI" id="CHEBI:49883"/>
        <label>2</label>
    </ligand>
</feature>
<dbReference type="InterPro" id="IPR017896">
    <property type="entry name" value="4Fe4S_Fe-S-bd"/>
</dbReference>
<keyword evidence="3 7" id="KW-0479">Metal-binding</keyword>
<dbReference type="SUPFAM" id="SSF54862">
    <property type="entry name" value="4Fe-4S ferredoxins"/>
    <property type="match status" value="1"/>
</dbReference>
<dbReference type="GO" id="GO:0046872">
    <property type="term" value="F:metal ion binding"/>
    <property type="evidence" value="ECO:0007669"/>
    <property type="project" value="UniProtKB-KW"/>
</dbReference>
<feature type="domain" description="4Fe-4S ferredoxin-type" evidence="9">
    <location>
        <begin position="72"/>
        <end position="103"/>
    </location>
</feature>
<evidence type="ECO:0000313" key="10">
    <source>
        <dbReference type="EMBL" id="RDB55421.1"/>
    </source>
</evidence>
<feature type="binding site" evidence="7">
    <location>
        <position position="19"/>
    </location>
    <ligand>
        <name>[4Fe-4S] cluster</name>
        <dbReference type="ChEBI" id="CHEBI:49883"/>
        <label>1</label>
    </ligand>
</feature>
<dbReference type="EMBL" id="PPTP01000005">
    <property type="protein sequence ID" value="RDB55421.1"/>
    <property type="molecule type" value="Genomic_DNA"/>
</dbReference>
<name>A0A369L6S8_9ACTN</name>
<dbReference type="InterPro" id="IPR014603">
    <property type="entry name" value="Formate_DH_Fe-S_su"/>
</dbReference>
<evidence type="ECO:0000313" key="11">
    <source>
        <dbReference type="Proteomes" id="UP000253792"/>
    </source>
</evidence>
<dbReference type="Proteomes" id="UP000253792">
    <property type="component" value="Unassembled WGS sequence"/>
</dbReference>
<evidence type="ECO:0000259" key="9">
    <source>
        <dbReference type="PROSITE" id="PS51379"/>
    </source>
</evidence>
<comment type="cofactor">
    <cofactor evidence="7">
        <name>[4Fe-4S] cluster</name>
        <dbReference type="ChEBI" id="CHEBI:49883"/>
    </cofactor>
    <text evidence="7">Binds 4 [4Fe-4S] clusters per subunit.</text>
</comment>
<dbReference type="OrthoDB" id="9779457at2"/>
<feature type="binding site" evidence="7">
    <location>
        <position position="13"/>
    </location>
    <ligand>
        <name>[4Fe-4S] cluster</name>
        <dbReference type="ChEBI" id="CHEBI:49883"/>
        <label>1</label>
    </ligand>
</feature>
<organism evidence="10 11">
    <name type="scientific">Senegalimassilia anaerobia</name>
    <dbReference type="NCBI Taxonomy" id="1473216"/>
    <lineage>
        <taxon>Bacteria</taxon>
        <taxon>Bacillati</taxon>
        <taxon>Actinomycetota</taxon>
        <taxon>Coriobacteriia</taxon>
        <taxon>Coriobacteriales</taxon>
        <taxon>Coriobacteriaceae</taxon>
        <taxon>Senegalimassilia</taxon>
    </lineage>
</organism>
<sequence length="313" mass="33840">MTEKAVYFDSSKCTACKGCQVACKTWNNLPSPLGTNEAKWSGTHQNPADLNGDTRLIITFNELEGDSKIKPVKWAFGRRACQHCTDAPCASVCPGGALVRNEETGFVEVYQDKCVGCQYCHSACPFDVPRYESNGLLDKTVIDKCTGCADRVAHGMAPACVSACQPNALQFGDRDEMIAKGKEKVAWLHENGYPDACLYGEHEMGGLHVIQVLKYGIDAHDQVQDPKAPATAQLTQIMKPVTGAISGLTVAGLAAMFGLAIGYKRDKLAYNPETEDTVSVITGDIVQHGDPQDDKTVMEHITENLPIGKKGDK</sequence>
<evidence type="ECO:0000256" key="2">
    <source>
        <dbReference type="ARBA" id="ARBA00022485"/>
    </source>
</evidence>
<feature type="binding site" evidence="7">
    <location>
        <position position="84"/>
    </location>
    <ligand>
        <name>[4Fe-4S] cluster</name>
        <dbReference type="ChEBI" id="CHEBI:49883"/>
        <label>3</label>
    </ligand>
</feature>
<feature type="binding site" evidence="7">
    <location>
        <position position="89"/>
    </location>
    <ligand>
        <name>[4Fe-4S] cluster</name>
        <dbReference type="ChEBI" id="CHEBI:49883"/>
        <label>3</label>
    </ligand>
</feature>
<keyword evidence="5 7" id="KW-0408">Iron</keyword>
<evidence type="ECO:0000256" key="6">
    <source>
        <dbReference type="ARBA" id="ARBA00023014"/>
    </source>
</evidence>
<feature type="binding site" evidence="7">
    <location>
        <position position="81"/>
    </location>
    <ligand>
        <name>[4Fe-4S] cluster</name>
        <dbReference type="ChEBI" id="CHEBI:49883"/>
        <label>3</label>
    </ligand>
</feature>
<keyword evidence="8" id="KW-1133">Transmembrane helix</keyword>
<dbReference type="Pfam" id="PF13247">
    <property type="entry name" value="Fer4_11"/>
    <property type="match status" value="1"/>
</dbReference>
<comment type="caution">
    <text evidence="10">The sequence shown here is derived from an EMBL/GenBank/DDBJ whole genome shotgun (WGS) entry which is preliminary data.</text>
</comment>
<dbReference type="InterPro" id="IPR017900">
    <property type="entry name" value="4Fe4S_Fe_S_CS"/>
</dbReference>
<dbReference type="GO" id="GO:0051539">
    <property type="term" value="F:4 iron, 4 sulfur cluster binding"/>
    <property type="evidence" value="ECO:0007669"/>
    <property type="project" value="UniProtKB-KW"/>
</dbReference>